<dbReference type="AlphaFoldDB" id="A0AAJ0G250"/>
<evidence type="ECO:0000313" key="2">
    <source>
        <dbReference type="EMBL" id="KAK2605961.1"/>
    </source>
</evidence>
<evidence type="ECO:0000256" key="1">
    <source>
        <dbReference type="SAM" id="MobiDB-lite"/>
    </source>
</evidence>
<feature type="compositionally biased region" description="Basic and acidic residues" evidence="1">
    <location>
        <begin position="362"/>
        <end position="388"/>
    </location>
</feature>
<evidence type="ECO:0000313" key="3">
    <source>
        <dbReference type="Proteomes" id="UP001251528"/>
    </source>
</evidence>
<feature type="compositionally biased region" description="Pro residues" evidence="1">
    <location>
        <begin position="412"/>
        <end position="425"/>
    </location>
</feature>
<organism evidence="2 3">
    <name type="scientific">Conoideocrella luteorostrata</name>
    <dbReference type="NCBI Taxonomy" id="1105319"/>
    <lineage>
        <taxon>Eukaryota</taxon>
        <taxon>Fungi</taxon>
        <taxon>Dikarya</taxon>
        <taxon>Ascomycota</taxon>
        <taxon>Pezizomycotina</taxon>
        <taxon>Sordariomycetes</taxon>
        <taxon>Hypocreomycetidae</taxon>
        <taxon>Hypocreales</taxon>
        <taxon>Clavicipitaceae</taxon>
        <taxon>Conoideocrella</taxon>
    </lineage>
</organism>
<feature type="region of interest" description="Disordered" evidence="1">
    <location>
        <begin position="80"/>
        <end position="481"/>
    </location>
</feature>
<feature type="compositionally biased region" description="Basic and acidic residues" evidence="1">
    <location>
        <begin position="506"/>
        <end position="526"/>
    </location>
</feature>
<proteinExistence type="predicted"/>
<feature type="compositionally biased region" description="Basic and acidic residues" evidence="1">
    <location>
        <begin position="101"/>
        <end position="113"/>
    </location>
</feature>
<gene>
    <name evidence="2" type="ORF">QQS21_003687</name>
</gene>
<feature type="compositionally biased region" description="Basic and acidic residues" evidence="1">
    <location>
        <begin position="265"/>
        <end position="274"/>
    </location>
</feature>
<feature type="compositionally biased region" description="Basic and acidic residues" evidence="1">
    <location>
        <begin position="220"/>
        <end position="253"/>
    </location>
</feature>
<keyword evidence="3" id="KW-1185">Reference proteome</keyword>
<dbReference type="EMBL" id="JASWJB010000049">
    <property type="protein sequence ID" value="KAK2605961.1"/>
    <property type="molecule type" value="Genomic_DNA"/>
</dbReference>
<dbReference type="Proteomes" id="UP001251528">
    <property type="component" value="Unassembled WGS sequence"/>
</dbReference>
<feature type="compositionally biased region" description="Basic and acidic residues" evidence="1">
    <location>
        <begin position="620"/>
        <end position="633"/>
    </location>
</feature>
<name>A0AAJ0G250_9HYPO</name>
<feature type="compositionally biased region" description="Polar residues" evidence="1">
    <location>
        <begin position="545"/>
        <end position="559"/>
    </location>
</feature>
<protein>
    <submittedName>
        <fullName evidence="2">Uncharacterized protein</fullName>
    </submittedName>
</protein>
<feature type="region of interest" description="Disordered" evidence="1">
    <location>
        <begin position="500"/>
        <end position="633"/>
    </location>
</feature>
<reference evidence="2" key="1">
    <citation type="submission" date="2023-06" db="EMBL/GenBank/DDBJ databases">
        <title>Conoideocrella luteorostrata (Hypocreales: Clavicipitaceae), a potential biocontrol fungus for elongate hemlock scale in United States Christmas tree production areas.</title>
        <authorList>
            <person name="Barrett H."/>
            <person name="Lovett B."/>
            <person name="Macias A.M."/>
            <person name="Stajich J.E."/>
            <person name="Kasson M.T."/>
        </authorList>
    </citation>
    <scope>NUCLEOTIDE SEQUENCE</scope>
    <source>
        <strain evidence="2">ARSEF 14590</strain>
    </source>
</reference>
<feature type="compositionally biased region" description="Basic and acidic residues" evidence="1">
    <location>
        <begin position="443"/>
        <end position="455"/>
    </location>
</feature>
<sequence length="844" mass="94303">MEAAAKTVEVLSKRILPEKPHHLAGSTTWRYRPPPEGEETESRGAKRRFEEWRNPRLQYLTFLSEADRGTLFTRPYYDMREEPLKPVPREVSALSKAGGTGEKKKLSLSDYKNKKTGVTASASPPEPAIAKRKESERKLERAPPPVGSATSTPTSLPADVGKPHQEPRRSDAPSIREPDAPSSSGAKPRSNREIMSSESRLPPKPASLPPRPPSPATKRRMPDADDDRPQKRSRPDDRRLTDNRLQRERDRDISHHRKDKLQPSSRDRDSERDPPPPPPPPPRDDRGHPSSSLPNGRSLLKGAMNPGRSTPPSGRPRGDSVNGVRPSGVGNSSSNRGAPVKLDVGSKGFVPPLLSPLNLSFDAREKERRLLAEDDDLSSKRERRRRDEADEDGAMSRARKTDAPPLAKKPKPPIVIPPLLSPTLPPAVEAELRRRKKSTSDSSDEKAGEGRDALGIKKRSVVDEDLDEDVRPITKPGHRRRMIVMLEVPKHLRASFATIVAQASGPRKDSQSQSEREHDRKPRAGSDDAMQQALARKRPVGSGEGSSDTIAIKRPQSSDVPGYHKLGTPSTPSKKTTAMSRVSSTNSMVQTPAELVNSTPSASASADRRPNGGDGPGNGERPEARAMKEKQDRLREVGKKLKHEADLTMKRNFGDGGQSMRDKPGEPKAKLGYVLSLESIIAFMMSFDAQNLWRGMCNKIYDPSGWNSMHPLMELLQGEMRRFNVSNYQPLYAMLHLLYAVSIDEMIKCYVHNDKLDAHIKYEELTKLERRKYKMWMHVHEANAAVPNARFRVDVQPWSSLDDITAASLRALRVWCDEERINWTPEQTLKENWPVRASHGRRQQ</sequence>
<comment type="caution">
    <text evidence="2">The sequence shown here is derived from an EMBL/GenBank/DDBJ whole genome shotgun (WGS) entry which is preliminary data.</text>
</comment>
<accession>A0AAJ0G250</accession>
<feature type="region of interest" description="Disordered" evidence="1">
    <location>
        <begin position="22"/>
        <end position="46"/>
    </location>
</feature>
<feature type="compositionally biased region" description="Basic and acidic residues" evidence="1">
    <location>
        <begin position="161"/>
        <end position="179"/>
    </location>
</feature>
<feature type="compositionally biased region" description="Polar residues" evidence="1">
    <location>
        <begin position="568"/>
        <end position="604"/>
    </location>
</feature>
<feature type="compositionally biased region" description="Basic and acidic residues" evidence="1">
    <location>
        <begin position="129"/>
        <end position="141"/>
    </location>
</feature>
<feature type="compositionally biased region" description="Pro residues" evidence="1">
    <location>
        <begin position="202"/>
        <end position="215"/>
    </location>
</feature>